<protein>
    <submittedName>
        <fullName evidence="2">Z DNA-binding protein</fullName>
    </submittedName>
</protein>
<dbReference type="EMBL" id="BK015042">
    <property type="protein sequence ID" value="DAD88565.1"/>
    <property type="molecule type" value="Genomic_DNA"/>
</dbReference>
<evidence type="ECO:0000256" key="1">
    <source>
        <dbReference type="SAM" id="MobiDB-lite"/>
    </source>
</evidence>
<keyword evidence="2" id="KW-0238">DNA-binding</keyword>
<feature type="region of interest" description="Disordered" evidence="1">
    <location>
        <begin position="65"/>
        <end position="88"/>
    </location>
</feature>
<dbReference type="GO" id="GO:0003677">
    <property type="term" value="F:DNA binding"/>
    <property type="evidence" value="ECO:0007669"/>
    <property type="project" value="UniProtKB-KW"/>
</dbReference>
<accession>A0A8S5N1N3</accession>
<name>A0A8S5N1N3_9CAUD</name>
<proteinExistence type="predicted"/>
<sequence>MPVAGMSKKPRGTPWSDEERRFVREAYPGLGPAAIARKLGRSRSGVCALIARMKESGEISAARSIPATAAMAGPRTAPAPDEDGRQDTLGRLRWVRSLLERQLYDAETTQAARLAKEYRETVEAIERMESAEGGGADDGLDALAGAIARKLG</sequence>
<reference evidence="2" key="1">
    <citation type="journal article" date="2021" name="Proc. Natl. Acad. Sci. U.S.A.">
        <title>A Catalog of Tens of Thousands of Viruses from Human Metagenomes Reveals Hidden Associations with Chronic Diseases.</title>
        <authorList>
            <person name="Tisza M.J."/>
            <person name="Buck C.B."/>
        </authorList>
    </citation>
    <scope>NUCLEOTIDE SEQUENCE</scope>
    <source>
        <strain evidence="2">CtiMX17</strain>
    </source>
</reference>
<evidence type="ECO:0000313" key="2">
    <source>
        <dbReference type="EMBL" id="DAD88565.1"/>
    </source>
</evidence>
<organism evidence="2">
    <name type="scientific">Siphoviridae sp. ctiMX17</name>
    <dbReference type="NCBI Taxonomy" id="2826432"/>
    <lineage>
        <taxon>Viruses</taxon>
        <taxon>Duplodnaviria</taxon>
        <taxon>Heunggongvirae</taxon>
        <taxon>Uroviricota</taxon>
        <taxon>Caudoviricetes</taxon>
    </lineage>
</organism>